<evidence type="ECO:0000313" key="2">
    <source>
        <dbReference type="Proteomes" id="UP000316621"/>
    </source>
</evidence>
<sequence length="71" mass="7511">MNQREVMLVAVFTAAVEDIASFLLEPVVVGEVMVVAFSVVNCEGDNGGDSNIGIGVGVVEVEQQSSGERRR</sequence>
<dbReference type="Gramene" id="RZC59233">
    <property type="protein sequence ID" value="RZC59233"/>
    <property type="gene ID" value="C5167_006536"/>
</dbReference>
<accession>A0A4Y7JDQ4</accession>
<protein>
    <submittedName>
        <fullName evidence="1">Uncharacterized protein</fullName>
    </submittedName>
</protein>
<dbReference type="Proteomes" id="UP000316621">
    <property type="component" value="Chromosome 4"/>
</dbReference>
<evidence type="ECO:0000313" key="1">
    <source>
        <dbReference type="EMBL" id="RZC59233.1"/>
    </source>
</evidence>
<organism evidence="1 2">
    <name type="scientific">Papaver somniferum</name>
    <name type="common">Opium poppy</name>
    <dbReference type="NCBI Taxonomy" id="3469"/>
    <lineage>
        <taxon>Eukaryota</taxon>
        <taxon>Viridiplantae</taxon>
        <taxon>Streptophyta</taxon>
        <taxon>Embryophyta</taxon>
        <taxon>Tracheophyta</taxon>
        <taxon>Spermatophyta</taxon>
        <taxon>Magnoliopsida</taxon>
        <taxon>Ranunculales</taxon>
        <taxon>Papaveraceae</taxon>
        <taxon>Papaveroideae</taxon>
        <taxon>Papaver</taxon>
    </lineage>
</organism>
<gene>
    <name evidence="1" type="ORF">C5167_006536</name>
</gene>
<keyword evidence="2" id="KW-1185">Reference proteome</keyword>
<dbReference type="AlphaFoldDB" id="A0A4Y7JDQ4"/>
<reference evidence="1 2" key="1">
    <citation type="journal article" date="2018" name="Science">
        <title>The opium poppy genome and morphinan production.</title>
        <authorList>
            <person name="Guo L."/>
            <person name="Winzer T."/>
            <person name="Yang X."/>
            <person name="Li Y."/>
            <person name="Ning Z."/>
            <person name="He Z."/>
            <person name="Teodor R."/>
            <person name="Lu Y."/>
            <person name="Bowser T.A."/>
            <person name="Graham I.A."/>
            <person name="Ye K."/>
        </authorList>
    </citation>
    <scope>NUCLEOTIDE SEQUENCE [LARGE SCALE GENOMIC DNA]</scope>
    <source>
        <strain evidence="2">cv. HN1</strain>
        <tissue evidence="1">Leaves</tissue>
    </source>
</reference>
<name>A0A4Y7JDQ4_PAPSO</name>
<dbReference type="EMBL" id="CM010718">
    <property type="protein sequence ID" value="RZC59233.1"/>
    <property type="molecule type" value="Genomic_DNA"/>
</dbReference>
<proteinExistence type="predicted"/>